<dbReference type="PANTHER" id="PTHR47515">
    <property type="entry name" value="LOW CALCIUM RESPONSE LOCUS PROTEIN T"/>
    <property type="match status" value="1"/>
</dbReference>
<dbReference type="InterPro" id="IPR001584">
    <property type="entry name" value="Integrase_cat-core"/>
</dbReference>
<keyword evidence="3" id="KW-1185">Reference proteome</keyword>
<dbReference type="PROSITE" id="PS50994">
    <property type="entry name" value="INTEGRASE"/>
    <property type="match status" value="1"/>
</dbReference>
<reference evidence="2 3" key="1">
    <citation type="submission" date="2020-03" db="EMBL/GenBank/DDBJ databases">
        <title>Genomic Encyclopedia of Type Strains, Phase IV (KMG-V): Genome sequencing to study the core and pangenomes of soil and plant-associated prokaryotes.</title>
        <authorList>
            <person name="Whitman W."/>
        </authorList>
    </citation>
    <scope>NUCLEOTIDE SEQUENCE [LARGE SCALE GENOMIC DNA]</scope>
    <source>
        <strain evidence="2 3">1B</strain>
    </source>
</reference>
<evidence type="ECO:0000259" key="1">
    <source>
        <dbReference type="PROSITE" id="PS50994"/>
    </source>
</evidence>
<organism evidence="2 3">
    <name type="scientific">Hymenobacter artigasi</name>
    <dbReference type="NCBI Taxonomy" id="2719616"/>
    <lineage>
        <taxon>Bacteria</taxon>
        <taxon>Pseudomonadati</taxon>
        <taxon>Bacteroidota</taxon>
        <taxon>Cytophagia</taxon>
        <taxon>Cytophagales</taxon>
        <taxon>Hymenobacteraceae</taxon>
        <taxon>Hymenobacter</taxon>
    </lineage>
</organism>
<gene>
    <name evidence="2" type="ORF">HBN54_004623</name>
</gene>
<dbReference type="SUPFAM" id="SSF53098">
    <property type="entry name" value="Ribonuclease H-like"/>
    <property type="match status" value="1"/>
</dbReference>
<dbReference type="RefSeq" id="WP_168675539.1">
    <property type="nucleotide sequence ID" value="NZ_JAAVTK010000029.1"/>
</dbReference>
<accession>A0ABX1HP17</accession>
<dbReference type="InterPro" id="IPR012337">
    <property type="entry name" value="RNaseH-like_sf"/>
</dbReference>
<feature type="domain" description="Integrase catalytic" evidence="1">
    <location>
        <begin position="1"/>
        <end position="162"/>
    </location>
</feature>
<proteinExistence type="predicted"/>
<evidence type="ECO:0000313" key="3">
    <source>
        <dbReference type="Proteomes" id="UP000717634"/>
    </source>
</evidence>
<protein>
    <recommendedName>
        <fullName evidence="1">Integrase catalytic domain-containing protein</fullName>
    </recommendedName>
</protein>
<evidence type="ECO:0000313" key="2">
    <source>
        <dbReference type="EMBL" id="NKI91999.1"/>
    </source>
</evidence>
<dbReference type="Gene3D" id="3.30.420.10">
    <property type="entry name" value="Ribonuclease H-like superfamily/Ribonuclease H"/>
    <property type="match status" value="1"/>
</dbReference>
<dbReference type="InterPro" id="IPR036397">
    <property type="entry name" value="RNaseH_sf"/>
</dbReference>
<dbReference type="Proteomes" id="UP000717634">
    <property type="component" value="Unassembled WGS sequence"/>
</dbReference>
<dbReference type="Pfam" id="PF13683">
    <property type="entry name" value="rve_3"/>
    <property type="match status" value="1"/>
</dbReference>
<name>A0ABX1HP17_9BACT</name>
<sequence>MDVQFLPKLPQGKWFDYKVSVIHLATRLKYSEIHDNQESATLAQVLVRAVARLPPFWVVFTDNHMVFTMKYTAHPTRLTAFDRQCQALGIAHALIPKGKPWRNGFIERSNRTDKAELFSQRRFADNEERRYYLCLWEMEYNHERPHQGIDNQTPKQRCRQIHPTFATCCIPI</sequence>
<dbReference type="EMBL" id="JAAVTK010000029">
    <property type="protein sequence ID" value="NKI91999.1"/>
    <property type="molecule type" value="Genomic_DNA"/>
</dbReference>
<dbReference type="PANTHER" id="PTHR47515:SF3">
    <property type="entry name" value="INTEGRASE CORE DOMAIN PROTEIN"/>
    <property type="match status" value="1"/>
</dbReference>
<comment type="caution">
    <text evidence="2">The sequence shown here is derived from an EMBL/GenBank/DDBJ whole genome shotgun (WGS) entry which is preliminary data.</text>
</comment>